<gene>
    <name evidence="1" type="ORF">TetV_190</name>
</gene>
<protein>
    <submittedName>
        <fullName evidence="1">Uncharacterized protein</fullName>
    </submittedName>
</protein>
<organism evidence="1">
    <name type="scientific">Tetraselmis virus 1</name>
    <dbReference type="NCBI Taxonomy" id="2060617"/>
    <lineage>
        <taxon>Viruses</taxon>
        <taxon>Varidnaviria</taxon>
        <taxon>Bamfordvirae</taxon>
        <taxon>Nucleocytoviricota</taxon>
        <taxon>Megaviricetes</taxon>
        <taxon>Imitervirales</taxon>
        <taxon>Allomimiviridae</taxon>
        <taxon>Oceanusvirus</taxon>
        <taxon>Oceanusvirus kaneohense</taxon>
    </lineage>
</organism>
<dbReference type="Proteomes" id="UP000244773">
    <property type="component" value="Segment"/>
</dbReference>
<dbReference type="EMBL" id="KY322437">
    <property type="protein sequence ID" value="AUF82282.1"/>
    <property type="molecule type" value="Genomic_DNA"/>
</dbReference>
<evidence type="ECO:0000313" key="2">
    <source>
        <dbReference type="Proteomes" id="UP000244773"/>
    </source>
</evidence>
<accession>A0A2P0VN06</accession>
<sequence length="138" mass="15473">MVAAVTSCPTTVLVVPQNSTIRFVTDTNRDILTDTTNTASWINVPGSFAADAITFNIFPGKLSFLVKDMKDARNFVLPFGQGAINWLNACDIQTNRLSNNHLQHITYKGNVIYHHKMSDAEYSLFQSKWQNALDKVHI</sequence>
<reference evidence="1" key="1">
    <citation type="journal article" date="2018" name="Virology">
        <title>A giant virus infecting green algae encodes key fermentation genes.</title>
        <authorList>
            <person name="Schvarcz C.R."/>
            <person name="Steward G.F."/>
        </authorList>
    </citation>
    <scope>NUCLEOTIDE SEQUENCE [LARGE SCALE GENOMIC DNA]</scope>
</reference>
<proteinExistence type="predicted"/>
<name>A0A2P0VN06_9VIRU</name>
<evidence type="ECO:0000313" key="1">
    <source>
        <dbReference type="EMBL" id="AUF82282.1"/>
    </source>
</evidence>
<keyword evidence="2" id="KW-1185">Reference proteome</keyword>